<name>A0A1H1C2W3_9MICC</name>
<protein>
    <submittedName>
        <fullName evidence="2">AAA domain-containing protein, putative AbiEii toxin, Type IV TA system</fullName>
    </submittedName>
</protein>
<dbReference type="AlphaFoldDB" id="A0A1H1C2W3"/>
<dbReference type="STRING" id="37928.SAMN04489742_1706"/>
<evidence type="ECO:0000313" key="2">
    <source>
        <dbReference type="EMBL" id="SDQ58454.1"/>
    </source>
</evidence>
<dbReference type="PANTHER" id="PTHR43581">
    <property type="entry name" value="ATP/GTP PHOSPHATASE"/>
    <property type="match status" value="1"/>
</dbReference>
<feature type="domain" description="ATPase AAA-type core" evidence="1">
    <location>
        <begin position="218"/>
        <end position="319"/>
    </location>
</feature>
<dbReference type="Pfam" id="PF13304">
    <property type="entry name" value="AAA_21"/>
    <property type="match status" value="1"/>
</dbReference>
<dbReference type="RefSeq" id="WP_083339654.1">
    <property type="nucleotide sequence ID" value="NZ_CP018863.1"/>
</dbReference>
<dbReference type="InterPro" id="IPR027417">
    <property type="entry name" value="P-loop_NTPase"/>
</dbReference>
<organism evidence="2 3">
    <name type="scientific">Crystallibacter crystallopoietes</name>
    <dbReference type="NCBI Taxonomy" id="37928"/>
    <lineage>
        <taxon>Bacteria</taxon>
        <taxon>Bacillati</taxon>
        <taxon>Actinomycetota</taxon>
        <taxon>Actinomycetes</taxon>
        <taxon>Micrococcales</taxon>
        <taxon>Micrococcaceae</taxon>
        <taxon>Crystallibacter</taxon>
    </lineage>
</organism>
<keyword evidence="3" id="KW-1185">Reference proteome</keyword>
<dbReference type="EMBL" id="FNKH01000002">
    <property type="protein sequence ID" value="SDQ58454.1"/>
    <property type="molecule type" value="Genomic_DNA"/>
</dbReference>
<dbReference type="Gene3D" id="3.40.50.300">
    <property type="entry name" value="P-loop containing nucleotide triphosphate hydrolases"/>
    <property type="match status" value="1"/>
</dbReference>
<evidence type="ECO:0000313" key="3">
    <source>
        <dbReference type="Proteomes" id="UP000181917"/>
    </source>
</evidence>
<dbReference type="PANTHER" id="PTHR43581:SF2">
    <property type="entry name" value="EXCINUCLEASE ATPASE SUBUNIT"/>
    <property type="match status" value="1"/>
</dbReference>
<dbReference type="InterPro" id="IPR051396">
    <property type="entry name" value="Bact_Antivir_Def_Nuclease"/>
</dbReference>
<dbReference type="OrthoDB" id="9815944at2"/>
<proteinExistence type="predicted"/>
<dbReference type="Proteomes" id="UP000181917">
    <property type="component" value="Unassembled WGS sequence"/>
</dbReference>
<accession>A0A1H1C2W3</accession>
<reference evidence="2 3" key="1">
    <citation type="submission" date="2016-10" db="EMBL/GenBank/DDBJ databases">
        <authorList>
            <person name="de Groot N.N."/>
        </authorList>
    </citation>
    <scope>NUCLEOTIDE SEQUENCE [LARGE SCALE GENOMIC DNA]</scope>
    <source>
        <strain evidence="2 3">DSM 20117</strain>
    </source>
</reference>
<dbReference type="InterPro" id="IPR003959">
    <property type="entry name" value="ATPase_AAA_core"/>
</dbReference>
<sequence length="422" mass="47557">MTYRLRHHSSRNFSVYFPVDIGGNDRGNLFTIIIGPNGSGKSRLLADIAENTLTTQASIHLFEEFRRPEAVLAISNMVHDRFPMSSSKDSGYIYLGVRQASNMVTSGVWGDEIHAGLARLALNPERALDIRPALNLLGLTTDGEVQIARAPRARDQWRLKRGRLEREWDQNVAGHFEMVVDNLLMLLPTAKRKDKGYLEDLPSWAPLGVLENFAHHSEIDPLVLLEICLQSKLLYLRQVFLKGDKPVLPWDLSSGEQLVLSNVMRILGNVQPESLVLIDEPETGLHPAWQSRFIPLLESMIPQDYGCHFIMATHSPHIVVEGAQLVVPGEYQGEFETFQGEIEGRSVEEVLYQAFEARTPRNHQVERDLALIIRSIKSPSLRRNRVKEIRAARVRLEGIAGFDTPEVNSILAQVREIATGEQ</sequence>
<dbReference type="GO" id="GO:0005524">
    <property type="term" value="F:ATP binding"/>
    <property type="evidence" value="ECO:0007669"/>
    <property type="project" value="InterPro"/>
</dbReference>
<dbReference type="SUPFAM" id="SSF52540">
    <property type="entry name" value="P-loop containing nucleoside triphosphate hydrolases"/>
    <property type="match status" value="1"/>
</dbReference>
<evidence type="ECO:0000259" key="1">
    <source>
        <dbReference type="Pfam" id="PF13304"/>
    </source>
</evidence>
<gene>
    <name evidence="2" type="ORF">SAMN04489742_1706</name>
</gene>
<dbReference type="GO" id="GO:0016887">
    <property type="term" value="F:ATP hydrolysis activity"/>
    <property type="evidence" value="ECO:0007669"/>
    <property type="project" value="InterPro"/>
</dbReference>